<dbReference type="PATRIC" id="fig|1121022.4.peg.3399"/>
<evidence type="ECO:0000313" key="4">
    <source>
        <dbReference type="Proteomes" id="UP000017837"/>
    </source>
</evidence>
<protein>
    <submittedName>
        <fullName evidence="3">GDSL family lipase</fullName>
    </submittedName>
</protein>
<sequence length="258" mass="28220">MRYLIVILALFFAPAALAEDYQSSPPRQSAVDKDWGPWLGPYRAGIVAKMGEDFGEQYIYASQNAALPPPALSEKRVVFIGDSITDRWNLARFFPGRPYVNRGIGGQVSPQMLVRFHADVVALKPKAVVILAGINDIHGALQVETEAQIAANYRAMAEIAEANGIQPIFTLLMPVNNYTLNAATMLEERRQERVAWLNAWLSGFCADHGYGLIDYGPSLRDDKGLLKAEYTSDGIHPNNAAYAVMAPLADAAIGKALK</sequence>
<evidence type="ECO:0000259" key="2">
    <source>
        <dbReference type="Pfam" id="PF13472"/>
    </source>
</evidence>
<dbReference type="STRING" id="1121022.GCA_000376105_01610"/>
<gene>
    <name evidence="3" type="ORF">ABENE_16720</name>
</gene>
<dbReference type="EMBL" id="AWGB01000040">
    <property type="protein sequence ID" value="ESQ87884.1"/>
    <property type="molecule type" value="Genomic_DNA"/>
</dbReference>
<reference evidence="3 4" key="1">
    <citation type="journal article" date="2014" name="Nature">
        <title>Sequential evolution of bacterial morphology by co-option of a developmental regulator.</title>
        <authorList>
            <person name="Jiang C."/>
            <person name="Brown P.J."/>
            <person name="Ducret A."/>
            <person name="Brun Y.V."/>
        </authorList>
    </citation>
    <scope>NUCLEOTIDE SEQUENCE [LARGE SCALE GENOMIC DNA]</scope>
    <source>
        <strain evidence="3 4">DSM 16100</strain>
    </source>
</reference>
<feature type="domain" description="SGNH hydrolase-type esterase" evidence="2">
    <location>
        <begin position="79"/>
        <end position="243"/>
    </location>
</feature>
<keyword evidence="4" id="KW-1185">Reference proteome</keyword>
<dbReference type="AlphaFoldDB" id="V4PKU2"/>
<dbReference type="InterPro" id="IPR051532">
    <property type="entry name" value="Ester_Hydrolysis_Enzymes"/>
</dbReference>
<dbReference type="Gene3D" id="3.40.50.1110">
    <property type="entry name" value="SGNH hydrolase"/>
    <property type="match status" value="1"/>
</dbReference>
<dbReference type="GO" id="GO:0004622">
    <property type="term" value="F:phosphatidylcholine lysophospholipase activity"/>
    <property type="evidence" value="ECO:0007669"/>
    <property type="project" value="TreeGrafter"/>
</dbReference>
<evidence type="ECO:0000313" key="3">
    <source>
        <dbReference type="EMBL" id="ESQ87884.1"/>
    </source>
</evidence>
<dbReference type="SUPFAM" id="SSF52266">
    <property type="entry name" value="SGNH hydrolase"/>
    <property type="match status" value="1"/>
</dbReference>
<name>V4PKU2_9CAUL</name>
<organism evidence="3 4">
    <name type="scientific">Asticcacaulis benevestitus DSM 16100 = ATCC BAA-896</name>
    <dbReference type="NCBI Taxonomy" id="1121022"/>
    <lineage>
        <taxon>Bacteria</taxon>
        <taxon>Pseudomonadati</taxon>
        <taxon>Pseudomonadota</taxon>
        <taxon>Alphaproteobacteria</taxon>
        <taxon>Caulobacterales</taxon>
        <taxon>Caulobacteraceae</taxon>
        <taxon>Asticcacaulis</taxon>
    </lineage>
</organism>
<feature type="signal peptide" evidence="1">
    <location>
        <begin position="1"/>
        <end position="18"/>
    </location>
</feature>
<dbReference type="eggNOG" id="COG2755">
    <property type="taxonomic scope" value="Bacteria"/>
</dbReference>
<dbReference type="OrthoDB" id="9794725at2"/>
<proteinExistence type="predicted"/>
<comment type="caution">
    <text evidence="3">The sequence shown here is derived from an EMBL/GenBank/DDBJ whole genome shotgun (WGS) entry which is preliminary data.</text>
</comment>
<dbReference type="Proteomes" id="UP000017837">
    <property type="component" value="Unassembled WGS sequence"/>
</dbReference>
<dbReference type="RefSeq" id="WP_018081277.1">
    <property type="nucleotide sequence ID" value="NZ_AQWM01000004.1"/>
</dbReference>
<accession>V4PKU2</accession>
<keyword evidence="1" id="KW-0732">Signal</keyword>
<dbReference type="InterPro" id="IPR036514">
    <property type="entry name" value="SGNH_hydro_sf"/>
</dbReference>
<dbReference type="PANTHER" id="PTHR30383:SF5">
    <property type="entry name" value="SGNH HYDROLASE-TYPE ESTERASE DOMAIN-CONTAINING PROTEIN"/>
    <property type="match status" value="1"/>
</dbReference>
<evidence type="ECO:0000256" key="1">
    <source>
        <dbReference type="SAM" id="SignalP"/>
    </source>
</evidence>
<dbReference type="Pfam" id="PF13472">
    <property type="entry name" value="Lipase_GDSL_2"/>
    <property type="match status" value="1"/>
</dbReference>
<dbReference type="InterPro" id="IPR013830">
    <property type="entry name" value="SGNH_hydro"/>
</dbReference>
<feature type="chain" id="PRO_5004725084" evidence="1">
    <location>
        <begin position="19"/>
        <end position="258"/>
    </location>
</feature>
<dbReference type="PANTHER" id="PTHR30383">
    <property type="entry name" value="THIOESTERASE 1/PROTEASE 1/LYSOPHOSPHOLIPASE L1"/>
    <property type="match status" value="1"/>
</dbReference>